<organismHost>
    <name type="scientific">Cafeteria roenbergensis</name>
    <name type="common">Marine flagellate</name>
    <dbReference type="NCBI Taxonomy" id="33653"/>
</organismHost>
<dbReference type="SUPFAM" id="SSF100966">
    <property type="entry name" value="Translation initiation factor 2 beta, aIF2beta, N-terminal domain"/>
    <property type="match status" value="1"/>
</dbReference>
<keyword evidence="3" id="KW-1185">Reference proteome</keyword>
<dbReference type="RefSeq" id="YP_003969685.1">
    <property type="nucleotide sequence ID" value="NC_014637.1"/>
</dbReference>
<gene>
    <name evidence="2" type="ORF">crov053</name>
</gene>
<evidence type="ECO:0000313" key="3">
    <source>
        <dbReference type="Proteomes" id="UP000029781"/>
    </source>
</evidence>
<reference evidence="2 3" key="1">
    <citation type="journal article" date="2010" name="Proc. Natl. Acad. Sci. U.S.A.">
        <title>Giant virus with a remarkable complement of genes infects marine zooplankton.</title>
        <authorList>
            <person name="Fischer M.G."/>
            <person name="Allen M.J."/>
            <person name="Wilson W.H."/>
            <person name="Suttle C.A."/>
        </authorList>
    </citation>
    <scope>NUCLEOTIDE SEQUENCE [LARGE SCALE GENOMIC DNA]</scope>
    <source>
        <strain evidence="2 3">BV-PW1</strain>
    </source>
</reference>
<evidence type="ECO:0000259" key="1">
    <source>
        <dbReference type="SMART" id="SM00653"/>
    </source>
</evidence>
<organism evidence="2 3">
    <name type="scientific">Cafeteria roenbergensis virus (strain BV-PW1)</name>
    <name type="common">CroV</name>
    <dbReference type="NCBI Taxonomy" id="693272"/>
    <lineage>
        <taxon>Viruses</taxon>
        <taxon>Varidnaviria</taxon>
        <taxon>Bamfordvirae</taxon>
        <taxon>Nucleocytoviricota</taxon>
        <taxon>Megaviricetes</taxon>
        <taxon>Imitervirales</taxon>
        <taxon>Mimiviridae</taxon>
        <taxon>Aliimimivirinae</taxon>
        <taxon>Rheavirus</taxon>
        <taxon>Rheavirus sinusmexicani</taxon>
    </lineage>
</organism>
<dbReference type="SMART" id="SM00653">
    <property type="entry name" value="eIF2B_5"/>
    <property type="match status" value="1"/>
</dbReference>
<protein>
    <submittedName>
        <fullName evidence="2">Putative eIF-2B/eIF-5</fullName>
    </submittedName>
</protein>
<dbReference type="InterPro" id="IPR002735">
    <property type="entry name" value="Transl_init_fac_IF2/IF5_dom"/>
</dbReference>
<dbReference type="Pfam" id="PF01873">
    <property type="entry name" value="eIF-5_eIF-2B"/>
    <property type="match status" value="1"/>
</dbReference>
<sequence length="136" mass="16063">MSYLDFNSMLNNLYTKFGDSSFENVFYLPEPKISKKSTRIDWININVFLKSVNRSIEHFINYLKNDRKISTTYQNNILIIQGKYRKEDINKMMLEYVNKFCKCPICSSYDTLLVKDGTIRKEKIICSKCKSTTFCS</sequence>
<evidence type="ECO:0000313" key="2">
    <source>
        <dbReference type="EMBL" id="ADO67086.1"/>
    </source>
</evidence>
<name>E3T4H3_CROVB</name>
<dbReference type="EMBL" id="GU244497">
    <property type="protein sequence ID" value="ADO67086.1"/>
    <property type="molecule type" value="Genomic_DNA"/>
</dbReference>
<accession>E3T4H3</accession>
<dbReference type="InterPro" id="IPR016189">
    <property type="entry name" value="Transl_init_fac_IF2/IF5_N"/>
</dbReference>
<dbReference type="KEGG" id="vg:9887455"/>
<dbReference type="GeneID" id="9887455"/>
<dbReference type="Gene3D" id="3.30.30.170">
    <property type="match status" value="1"/>
</dbReference>
<feature type="domain" description="Translation initiation factor IF2/IF5" evidence="1">
    <location>
        <begin position="23"/>
        <end position="132"/>
    </location>
</feature>
<proteinExistence type="predicted"/>
<dbReference type="Proteomes" id="UP000029781">
    <property type="component" value="Segment"/>
</dbReference>